<dbReference type="Proteomes" id="UP000237000">
    <property type="component" value="Unassembled WGS sequence"/>
</dbReference>
<keyword evidence="1" id="KW-1133">Transmembrane helix</keyword>
<keyword evidence="3" id="KW-1185">Reference proteome</keyword>
<organism evidence="2 3">
    <name type="scientific">Trema orientale</name>
    <name type="common">Charcoal tree</name>
    <name type="synonym">Celtis orientalis</name>
    <dbReference type="NCBI Taxonomy" id="63057"/>
    <lineage>
        <taxon>Eukaryota</taxon>
        <taxon>Viridiplantae</taxon>
        <taxon>Streptophyta</taxon>
        <taxon>Embryophyta</taxon>
        <taxon>Tracheophyta</taxon>
        <taxon>Spermatophyta</taxon>
        <taxon>Magnoliopsida</taxon>
        <taxon>eudicotyledons</taxon>
        <taxon>Gunneridae</taxon>
        <taxon>Pentapetalae</taxon>
        <taxon>rosids</taxon>
        <taxon>fabids</taxon>
        <taxon>Rosales</taxon>
        <taxon>Cannabaceae</taxon>
        <taxon>Trema</taxon>
    </lineage>
</organism>
<evidence type="ECO:0000313" key="2">
    <source>
        <dbReference type="EMBL" id="PON99500.1"/>
    </source>
</evidence>
<accession>A0A2P5FP27</accession>
<protein>
    <submittedName>
        <fullName evidence="2">Uncharacterized protein</fullName>
    </submittedName>
</protein>
<dbReference type="AlphaFoldDB" id="A0A2P5FP27"/>
<dbReference type="EMBL" id="JXTC01000018">
    <property type="protein sequence ID" value="PON99500.1"/>
    <property type="molecule type" value="Genomic_DNA"/>
</dbReference>
<sequence length="102" mass="11154">MWSSYGIWDLLGAITVIIVSSAIGGILFIWQAVRLLKHMDPNHKSETIISAFILFVTGQILVTVATGVLVWAFWTIAPLIREKKVSPLPNSAAEDAVPPPIM</sequence>
<feature type="transmembrane region" description="Helical" evidence="1">
    <location>
        <begin position="51"/>
        <end position="74"/>
    </location>
</feature>
<comment type="caution">
    <text evidence="2">The sequence shown here is derived from an EMBL/GenBank/DDBJ whole genome shotgun (WGS) entry which is preliminary data.</text>
</comment>
<keyword evidence="1" id="KW-0812">Transmembrane</keyword>
<name>A0A2P5FP27_TREOI</name>
<feature type="transmembrane region" description="Helical" evidence="1">
    <location>
        <begin position="6"/>
        <end position="30"/>
    </location>
</feature>
<dbReference type="InParanoid" id="A0A2P5FP27"/>
<evidence type="ECO:0000256" key="1">
    <source>
        <dbReference type="SAM" id="Phobius"/>
    </source>
</evidence>
<proteinExistence type="predicted"/>
<keyword evidence="1" id="KW-0472">Membrane</keyword>
<evidence type="ECO:0000313" key="3">
    <source>
        <dbReference type="Proteomes" id="UP000237000"/>
    </source>
</evidence>
<gene>
    <name evidence="2" type="ORF">TorRG33x02_046670</name>
</gene>
<reference evidence="3" key="1">
    <citation type="submission" date="2016-06" db="EMBL/GenBank/DDBJ databases">
        <title>Parallel loss of symbiosis genes in relatives of nitrogen-fixing non-legume Parasponia.</title>
        <authorList>
            <person name="Van Velzen R."/>
            <person name="Holmer R."/>
            <person name="Bu F."/>
            <person name="Rutten L."/>
            <person name="Van Zeijl A."/>
            <person name="Liu W."/>
            <person name="Santuari L."/>
            <person name="Cao Q."/>
            <person name="Sharma T."/>
            <person name="Shen D."/>
            <person name="Roswanjaya Y."/>
            <person name="Wardhani T."/>
            <person name="Kalhor M.S."/>
            <person name="Jansen J."/>
            <person name="Van den Hoogen J."/>
            <person name="Gungor B."/>
            <person name="Hartog M."/>
            <person name="Hontelez J."/>
            <person name="Verver J."/>
            <person name="Yang W.-C."/>
            <person name="Schijlen E."/>
            <person name="Repin R."/>
            <person name="Schilthuizen M."/>
            <person name="Schranz E."/>
            <person name="Heidstra R."/>
            <person name="Miyata K."/>
            <person name="Fedorova E."/>
            <person name="Kohlen W."/>
            <person name="Bisseling T."/>
            <person name="Smit S."/>
            <person name="Geurts R."/>
        </authorList>
    </citation>
    <scope>NUCLEOTIDE SEQUENCE [LARGE SCALE GENOMIC DNA]</scope>
    <source>
        <strain evidence="3">cv. RG33-2</strain>
    </source>
</reference>